<dbReference type="GO" id="GO:0006893">
    <property type="term" value="P:Golgi to plasma membrane transport"/>
    <property type="evidence" value="ECO:0007669"/>
    <property type="project" value="UniProtKB-ARBA"/>
</dbReference>
<reference evidence="1 2" key="1">
    <citation type="submission" date="2020-04" db="EMBL/GenBank/DDBJ databases">
        <title>Perkinsus olseni comparative genomics.</title>
        <authorList>
            <person name="Bogema D.R."/>
        </authorList>
    </citation>
    <scope>NUCLEOTIDE SEQUENCE [LARGE SCALE GENOMIC DNA]</scope>
    <source>
        <strain evidence="1">00978-12</strain>
    </source>
</reference>
<dbReference type="Gene3D" id="1.25.40.10">
    <property type="entry name" value="Tetratricopeptide repeat domain"/>
    <property type="match status" value="2"/>
</dbReference>
<dbReference type="InterPro" id="IPR011990">
    <property type="entry name" value="TPR-like_helical_dom_sf"/>
</dbReference>
<dbReference type="AlphaFoldDB" id="A0A7J6N9D9"/>
<dbReference type="Proteomes" id="UP000541610">
    <property type="component" value="Unassembled WGS sequence"/>
</dbReference>
<evidence type="ECO:0000313" key="1">
    <source>
        <dbReference type="EMBL" id="KAF4680435.1"/>
    </source>
</evidence>
<dbReference type="SUPFAM" id="SSF48452">
    <property type="entry name" value="TPR-like"/>
    <property type="match status" value="1"/>
</dbReference>
<name>A0A7J6N9D9_PEROL</name>
<evidence type="ECO:0000313" key="2">
    <source>
        <dbReference type="Proteomes" id="UP000541610"/>
    </source>
</evidence>
<dbReference type="PANTHER" id="PTHR31975">
    <property type="entry name" value="BUD SITE SELECTION PROTEIN 7-RELATED"/>
    <property type="match status" value="1"/>
</dbReference>
<proteinExistence type="predicted"/>
<protein>
    <submittedName>
        <fullName evidence="1">Uncharacterized protein</fullName>
    </submittedName>
</protein>
<sequence>MSEATSGLQEIIEVPGVNSLEARASAMPTYLGLGPPDLCRLTKIPKSSRKSAEKGRPSYFHYVVGIDVGSASAISGYISNLISRQEGVGFLASSAFKIESGVVYCSWDVFHQCDVRVEVRPGGYPAVRAFMVDCDGNTVEEIGRSIWEGVQLSAWLRSIKPPIVPGLVVGGVCPIRGVPANSEMLRDFITLASKFITASSSFAGPSGSLSPTDIYAHEEEGDVGRLGTTIVTEVIADGLIRSRRLRLCPEVFNSLQSAAPHVMIHIARSYRRMGRLDACMSALARCLHEIPADGHVLHYQAKTLLAIPDDPAAWELAITAARLATESIPMDPKVWATLAEAYRRTLNFEQALMALNNFPTSEGAEVPWTGDESIPWSLGIPDVSQCQQTIPDKKHAGGNDPVVGYLCLDPIRQTPAYEMLPKLQQRGLDENDRIVLGRGVGFNSHLDEGQFVSAFEGDTAAQGSTGQMTEYEARIYSVLVGICQDIGWDFLIVARSRVFIMDDDGAEGTEGVDLREVYRQRQQRLSSRPRTVSDSQVGDAAPASRARAFRKRLCSKTLERLFRQLFVDLNQSDQSGSRSTELEARPPVPLWLLDQVADLVYTVGLSVVRQELVASRGERTELREDEKGLERGMRMAVREAASSILYGTNAEAETFNNTLKERYSSFLSALVQAVRELTPVAKAADQVEVGFFHDVTREETLCNISSQWWRGVSSPFVFGQGQYDPERVKDYIIGTGRENPSTPPAPALSIPWLWGRAIREWRAWAFGVRDVAFSEPGPLGLDVAAPPPSWRVAATTSPGQRFDVTTTDTYHSNRVHVDNTID</sequence>
<accession>A0A7J6N9D9</accession>
<dbReference type="InterPro" id="IPR015374">
    <property type="entry name" value="ChAPs"/>
</dbReference>
<gene>
    <name evidence="1" type="ORF">FOZ60_013486</name>
</gene>
<dbReference type="GO" id="GO:0034044">
    <property type="term" value="C:exomer complex"/>
    <property type="evidence" value="ECO:0007669"/>
    <property type="project" value="TreeGrafter"/>
</dbReference>
<comment type="caution">
    <text evidence="1">The sequence shown here is derived from an EMBL/GenBank/DDBJ whole genome shotgun (WGS) entry which is preliminary data.</text>
</comment>
<dbReference type="OrthoDB" id="434695at2759"/>
<dbReference type="EMBL" id="JABANP010000608">
    <property type="protein sequence ID" value="KAF4680435.1"/>
    <property type="molecule type" value="Genomic_DNA"/>
</dbReference>
<organism evidence="1 2">
    <name type="scientific">Perkinsus olseni</name>
    <name type="common">Perkinsus atlanticus</name>
    <dbReference type="NCBI Taxonomy" id="32597"/>
    <lineage>
        <taxon>Eukaryota</taxon>
        <taxon>Sar</taxon>
        <taxon>Alveolata</taxon>
        <taxon>Perkinsozoa</taxon>
        <taxon>Perkinsea</taxon>
        <taxon>Perkinsida</taxon>
        <taxon>Perkinsidae</taxon>
        <taxon>Perkinsus</taxon>
    </lineage>
</organism>
<dbReference type="Pfam" id="PF09295">
    <property type="entry name" value="ChAPs"/>
    <property type="match status" value="3"/>
</dbReference>
<dbReference type="PANTHER" id="PTHR31975:SF1">
    <property type="entry name" value="BUD SITE SELECTION PROTEIN 7-RELATED"/>
    <property type="match status" value="1"/>
</dbReference>